<feature type="compositionally biased region" description="Polar residues" evidence="2">
    <location>
        <begin position="75"/>
        <end position="88"/>
    </location>
</feature>
<comment type="caution">
    <text evidence="4">The sequence shown here is derived from an EMBL/GenBank/DDBJ whole genome shotgun (WGS) entry which is preliminary data.</text>
</comment>
<dbReference type="RefSeq" id="WP_117630841.1">
    <property type="nucleotide sequence ID" value="NZ_CACRUH010000075.1"/>
</dbReference>
<dbReference type="GO" id="GO:0016787">
    <property type="term" value="F:hydrolase activity"/>
    <property type="evidence" value="ECO:0007669"/>
    <property type="project" value="UniProtKB-KW"/>
</dbReference>
<dbReference type="EMBL" id="QSON01000002">
    <property type="protein sequence ID" value="RGJ06749.1"/>
    <property type="molecule type" value="Genomic_DNA"/>
</dbReference>
<feature type="compositionally biased region" description="Pro residues" evidence="2">
    <location>
        <begin position="98"/>
        <end position="109"/>
    </location>
</feature>
<keyword evidence="3" id="KW-1133">Transmembrane helix</keyword>
<evidence type="ECO:0000313" key="6">
    <source>
        <dbReference type="Proteomes" id="UP000261257"/>
    </source>
</evidence>
<feature type="transmembrane region" description="Helical" evidence="3">
    <location>
        <begin position="35"/>
        <end position="53"/>
    </location>
</feature>
<keyword evidence="1" id="KW-0175">Coiled coil</keyword>
<reference evidence="6 7" key="1">
    <citation type="submission" date="2018-08" db="EMBL/GenBank/DDBJ databases">
        <title>A genome reference for cultivated species of the human gut microbiota.</title>
        <authorList>
            <person name="Zou Y."/>
            <person name="Xue W."/>
            <person name="Luo G."/>
        </authorList>
    </citation>
    <scope>NUCLEOTIDE SEQUENCE [LARGE SCALE GENOMIC DNA]</scope>
    <source>
        <strain evidence="5 6">TF05-11AC</strain>
        <strain evidence="4 7">TM09-12</strain>
    </source>
</reference>
<dbReference type="AlphaFoldDB" id="A0A374PC29"/>
<feature type="region of interest" description="Disordered" evidence="2">
    <location>
        <begin position="68"/>
        <end position="109"/>
    </location>
</feature>
<evidence type="ECO:0000256" key="3">
    <source>
        <dbReference type="SAM" id="Phobius"/>
    </source>
</evidence>
<protein>
    <submittedName>
        <fullName evidence="4">Glycoside hydrolase family 23</fullName>
    </submittedName>
</protein>
<proteinExistence type="predicted"/>
<evidence type="ECO:0000256" key="1">
    <source>
        <dbReference type="SAM" id="Coils"/>
    </source>
</evidence>
<keyword evidence="3" id="KW-0812">Transmembrane</keyword>
<gene>
    <name evidence="5" type="ORF">DXC39_03310</name>
    <name evidence="4" type="ORF">DXD79_05530</name>
</gene>
<keyword evidence="3" id="KW-0472">Membrane</keyword>
<dbReference type="Proteomes" id="UP000261257">
    <property type="component" value="Unassembled WGS sequence"/>
</dbReference>
<dbReference type="Proteomes" id="UP000263014">
    <property type="component" value="Unassembled WGS sequence"/>
</dbReference>
<evidence type="ECO:0000313" key="5">
    <source>
        <dbReference type="EMBL" id="RGM08995.1"/>
    </source>
</evidence>
<evidence type="ECO:0000313" key="4">
    <source>
        <dbReference type="EMBL" id="RGJ06749.1"/>
    </source>
</evidence>
<sequence length="136" mass="15397">MQIKKQKSLIQEIRDEYQAEVKKLKRKKFLLKAKLLLTIVLPVFIILLSVKVIKTFVRIKVRDIFSKKPRDSKGTENVQVSKSQGQGKTQEQTQEQTPPEPEPLKPAVPVPAVMTPVEKEIITPVPVVTESVTVSE</sequence>
<evidence type="ECO:0000313" key="7">
    <source>
        <dbReference type="Proteomes" id="UP000263014"/>
    </source>
</evidence>
<keyword evidence="4" id="KW-0378">Hydrolase</keyword>
<name>A0A374PC29_9FIRM</name>
<feature type="coiled-coil region" evidence="1">
    <location>
        <begin position="3"/>
        <end position="34"/>
    </location>
</feature>
<dbReference type="EMBL" id="QSSQ01000001">
    <property type="protein sequence ID" value="RGM08995.1"/>
    <property type="molecule type" value="Genomic_DNA"/>
</dbReference>
<evidence type="ECO:0000256" key="2">
    <source>
        <dbReference type="SAM" id="MobiDB-lite"/>
    </source>
</evidence>
<organism evidence="4 7">
    <name type="scientific">Hungatella hathewayi</name>
    <dbReference type="NCBI Taxonomy" id="154046"/>
    <lineage>
        <taxon>Bacteria</taxon>
        <taxon>Bacillati</taxon>
        <taxon>Bacillota</taxon>
        <taxon>Clostridia</taxon>
        <taxon>Lachnospirales</taxon>
        <taxon>Lachnospiraceae</taxon>
        <taxon>Hungatella</taxon>
    </lineage>
</organism>
<accession>A0A374PC29</accession>